<dbReference type="OrthoDB" id="370667at2"/>
<dbReference type="InterPro" id="IPR031107">
    <property type="entry name" value="Small_HSP"/>
</dbReference>
<dbReference type="PANTHER" id="PTHR11527">
    <property type="entry name" value="HEAT-SHOCK PROTEIN 20 FAMILY MEMBER"/>
    <property type="match status" value="1"/>
</dbReference>
<evidence type="ECO:0000256" key="1">
    <source>
        <dbReference type="PROSITE-ProRule" id="PRU00285"/>
    </source>
</evidence>
<dbReference type="CDD" id="cd06464">
    <property type="entry name" value="ACD_sHsps-like"/>
    <property type="match status" value="1"/>
</dbReference>
<feature type="domain" description="SHSP" evidence="3">
    <location>
        <begin position="8"/>
        <end position="118"/>
    </location>
</feature>
<reference evidence="4 5" key="1">
    <citation type="submission" date="2019-02" db="EMBL/GenBank/DDBJ databases">
        <title>Complete Genome Sequence and Methylome Analysis of free living Spirochaetas.</title>
        <authorList>
            <person name="Fomenkov A."/>
            <person name="Dubinina G."/>
            <person name="Leshcheva N."/>
            <person name="Mikheeva N."/>
            <person name="Grabovich M."/>
            <person name="Vincze T."/>
            <person name="Roberts R.J."/>
        </authorList>
    </citation>
    <scope>NUCLEOTIDE SEQUENCE [LARGE SCALE GENOMIC DNA]</scope>
    <source>
        <strain evidence="4 5">K2</strain>
    </source>
</reference>
<organism evidence="4 5">
    <name type="scientific">Oceanispirochaeta crateris</name>
    <dbReference type="NCBI Taxonomy" id="2518645"/>
    <lineage>
        <taxon>Bacteria</taxon>
        <taxon>Pseudomonadati</taxon>
        <taxon>Spirochaetota</taxon>
        <taxon>Spirochaetia</taxon>
        <taxon>Spirochaetales</taxon>
        <taxon>Spirochaetaceae</taxon>
        <taxon>Oceanispirochaeta</taxon>
    </lineage>
</organism>
<proteinExistence type="inferred from homology"/>
<dbReference type="Proteomes" id="UP000324209">
    <property type="component" value="Chromosome"/>
</dbReference>
<gene>
    <name evidence="4" type="ORF">EXM22_00505</name>
</gene>
<dbReference type="SUPFAM" id="SSF49764">
    <property type="entry name" value="HSP20-like chaperones"/>
    <property type="match status" value="1"/>
</dbReference>
<dbReference type="Pfam" id="PF00011">
    <property type="entry name" value="HSP20"/>
    <property type="match status" value="1"/>
</dbReference>
<name>A0A5C1QEQ8_9SPIO</name>
<sequence length="118" mass="13700">MADVQTMEKRRTFCAPCNIYREDSKVVLTMEMPGVSKDELEVKIDGNLLILHGSKKAKSLQGRYRVKEIPEGDFHQEYTIDDTIDRERIEARMEKGILTLTLYIKESEKPRKIKVKAL</sequence>
<keyword evidence="5" id="KW-1185">Reference proteome</keyword>
<dbReference type="InterPro" id="IPR002068">
    <property type="entry name" value="A-crystallin/Hsp20_dom"/>
</dbReference>
<dbReference type="InterPro" id="IPR008978">
    <property type="entry name" value="HSP20-like_chaperone"/>
</dbReference>
<evidence type="ECO:0000313" key="5">
    <source>
        <dbReference type="Proteomes" id="UP000324209"/>
    </source>
</evidence>
<dbReference type="Gene3D" id="2.60.40.790">
    <property type="match status" value="1"/>
</dbReference>
<evidence type="ECO:0000313" key="4">
    <source>
        <dbReference type="EMBL" id="QEN06543.1"/>
    </source>
</evidence>
<evidence type="ECO:0000259" key="3">
    <source>
        <dbReference type="PROSITE" id="PS01031"/>
    </source>
</evidence>
<protein>
    <submittedName>
        <fullName evidence="4">Hsp20/alpha crystallin family protein</fullName>
    </submittedName>
</protein>
<dbReference type="KEGG" id="ock:EXM22_00505"/>
<accession>A0A5C1QEQ8</accession>
<dbReference type="EMBL" id="CP036150">
    <property type="protein sequence ID" value="QEN06543.1"/>
    <property type="molecule type" value="Genomic_DNA"/>
</dbReference>
<dbReference type="AlphaFoldDB" id="A0A5C1QEQ8"/>
<comment type="similarity">
    <text evidence="1 2">Belongs to the small heat shock protein (HSP20) family.</text>
</comment>
<dbReference type="PROSITE" id="PS01031">
    <property type="entry name" value="SHSP"/>
    <property type="match status" value="1"/>
</dbReference>
<dbReference type="RefSeq" id="WP_149484626.1">
    <property type="nucleotide sequence ID" value="NZ_CP036150.1"/>
</dbReference>
<evidence type="ECO:0000256" key="2">
    <source>
        <dbReference type="RuleBase" id="RU003616"/>
    </source>
</evidence>